<dbReference type="InterPro" id="IPR003439">
    <property type="entry name" value="ABC_transporter-like_ATP-bd"/>
</dbReference>
<dbReference type="InterPro" id="IPR027417">
    <property type="entry name" value="P-loop_NTPase"/>
</dbReference>
<reference evidence="5" key="1">
    <citation type="journal article" date="2020" name="mSystems">
        <title>Genome- and Community-Level Interaction Insights into Carbon Utilization and Element Cycling Functions of Hydrothermarchaeota in Hydrothermal Sediment.</title>
        <authorList>
            <person name="Zhou Z."/>
            <person name="Liu Y."/>
            <person name="Xu W."/>
            <person name="Pan J."/>
            <person name="Luo Z.H."/>
            <person name="Li M."/>
        </authorList>
    </citation>
    <scope>NUCLEOTIDE SEQUENCE [LARGE SCALE GENOMIC DNA]</scope>
    <source>
        <strain evidence="5">SpSt-1261</strain>
    </source>
</reference>
<evidence type="ECO:0000256" key="2">
    <source>
        <dbReference type="ARBA" id="ARBA00022741"/>
    </source>
</evidence>
<evidence type="ECO:0000313" key="5">
    <source>
        <dbReference type="EMBL" id="HEW63526.1"/>
    </source>
</evidence>
<dbReference type="EMBL" id="DSFH01000012">
    <property type="protein sequence ID" value="HEW63526.1"/>
    <property type="molecule type" value="Genomic_DNA"/>
</dbReference>
<dbReference type="SMART" id="SM00382">
    <property type="entry name" value="AAA"/>
    <property type="match status" value="1"/>
</dbReference>
<dbReference type="Gene3D" id="3.40.50.300">
    <property type="entry name" value="P-loop containing nucleotide triphosphate hydrolases"/>
    <property type="match status" value="1"/>
</dbReference>
<keyword evidence="3 5" id="KW-0067">ATP-binding</keyword>
<feature type="domain" description="ABC transporter" evidence="4">
    <location>
        <begin position="1"/>
        <end position="232"/>
    </location>
</feature>
<dbReference type="Pfam" id="PF00005">
    <property type="entry name" value="ABC_tran"/>
    <property type="match status" value="1"/>
</dbReference>
<proteinExistence type="predicted"/>
<dbReference type="GO" id="GO:0016887">
    <property type="term" value="F:ATP hydrolysis activity"/>
    <property type="evidence" value="ECO:0007669"/>
    <property type="project" value="InterPro"/>
</dbReference>
<accession>A0A7C2VA77</accession>
<gene>
    <name evidence="5" type="ORF">ENO39_00485</name>
</gene>
<keyword evidence="2" id="KW-0547">Nucleotide-binding</keyword>
<organism evidence="5">
    <name type="scientific">Fervidicoccus fontis</name>
    <dbReference type="NCBI Taxonomy" id="683846"/>
    <lineage>
        <taxon>Archaea</taxon>
        <taxon>Thermoproteota</taxon>
        <taxon>Thermoprotei</taxon>
        <taxon>Fervidicoccales</taxon>
        <taxon>Fervidicoccaceae</taxon>
        <taxon>Fervidicoccus</taxon>
    </lineage>
</organism>
<name>A0A7C2VA77_9CREN</name>
<protein>
    <submittedName>
        <fullName evidence="5">ABC transporter ATP-binding protein</fullName>
    </submittedName>
</protein>
<sequence>MNDLRLAFSGTLGYGKAITKRVELEIKEGKLFCVLGPNGAGKTTFLKTLAGIIPPFEGKVSVEDSAKKLYISPDPPYLPSLRIIDVILNFIIGDRKFFLYSISDDNVTKRTIMAEEILNTFGLKYGMDYEYEYLSTGEKSKVMLTGALVSEANLLFLDEPNSHLDLRSRIILYQLLKNESNRRIILISLHDLNESLNFCDSILLIGKDEGIFGPYYSGRSIEIALFEKIYGVSFDVFEKDNKIFLFPKDKTNT</sequence>
<dbReference type="AlphaFoldDB" id="A0A7C2VA77"/>
<dbReference type="PROSITE" id="PS50893">
    <property type="entry name" value="ABC_TRANSPORTER_2"/>
    <property type="match status" value="1"/>
</dbReference>
<dbReference type="PANTHER" id="PTHR42734">
    <property type="entry name" value="METAL TRANSPORT SYSTEM ATP-BINDING PROTEIN TM_0124-RELATED"/>
    <property type="match status" value="1"/>
</dbReference>
<dbReference type="GO" id="GO:0005524">
    <property type="term" value="F:ATP binding"/>
    <property type="evidence" value="ECO:0007669"/>
    <property type="project" value="UniProtKB-KW"/>
</dbReference>
<comment type="caution">
    <text evidence="5">The sequence shown here is derived from an EMBL/GenBank/DDBJ whole genome shotgun (WGS) entry which is preliminary data.</text>
</comment>
<dbReference type="Proteomes" id="UP000886076">
    <property type="component" value="Unassembled WGS sequence"/>
</dbReference>
<dbReference type="InterPro" id="IPR003593">
    <property type="entry name" value="AAA+_ATPase"/>
</dbReference>
<evidence type="ECO:0000256" key="3">
    <source>
        <dbReference type="ARBA" id="ARBA00022840"/>
    </source>
</evidence>
<keyword evidence="1" id="KW-0813">Transport</keyword>
<dbReference type="InterPro" id="IPR050153">
    <property type="entry name" value="Metal_Ion_Import_ABC"/>
</dbReference>
<evidence type="ECO:0000256" key="1">
    <source>
        <dbReference type="ARBA" id="ARBA00022448"/>
    </source>
</evidence>
<dbReference type="SUPFAM" id="SSF52540">
    <property type="entry name" value="P-loop containing nucleoside triphosphate hydrolases"/>
    <property type="match status" value="1"/>
</dbReference>
<evidence type="ECO:0000259" key="4">
    <source>
        <dbReference type="PROSITE" id="PS50893"/>
    </source>
</evidence>